<keyword evidence="7" id="KW-1185">Reference proteome</keyword>
<dbReference type="InterPro" id="IPR037143">
    <property type="entry name" value="4-PPantetheinyl_Trfase_dom_sf"/>
</dbReference>
<dbReference type="Proteomes" id="UP000006727">
    <property type="component" value="Chromosome 5"/>
</dbReference>
<dbReference type="GO" id="GO:0000287">
    <property type="term" value="F:magnesium ion binding"/>
    <property type="evidence" value="ECO:0007669"/>
    <property type="project" value="InterPro"/>
</dbReference>
<dbReference type="InterPro" id="IPR050559">
    <property type="entry name" value="P-Pant_transferase_sf"/>
</dbReference>
<dbReference type="AlphaFoldDB" id="A0A2K1KJZ7"/>
<dbReference type="GO" id="GO:0005829">
    <property type="term" value="C:cytosol"/>
    <property type="evidence" value="ECO:0000318"/>
    <property type="project" value="GO_Central"/>
</dbReference>
<feature type="domain" description="4'-phosphopantetheinyl transferase N-terminal" evidence="4">
    <location>
        <begin position="20"/>
        <end position="117"/>
    </location>
</feature>
<evidence type="ECO:0000259" key="4">
    <source>
        <dbReference type="Pfam" id="PF22624"/>
    </source>
</evidence>
<name>A0A2K1KJZ7_PHYPA</name>
<dbReference type="Gramene" id="Pp3c5_16220V3.3">
    <property type="protein sequence ID" value="Pp3c5_16220V3.3"/>
    <property type="gene ID" value="Pp3c5_16220"/>
</dbReference>
<accession>A0A2K1KJZ7</accession>
<evidence type="ECO:0000313" key="7">
    <source>
        <dbReference type="Proteomes" id="UP000006727"/>
    </source>
</evidence>
<evidence type="ECO:0000256" key="1">
    <source>
        <dbReference type="ARBA" id="ARBA00013172"/>
    </source>
</evidence>
<organism evidence="5">
    <name type="scientific">Physcomitrium patens</name>
    <name type="common">Spreading-leaved earth moss</name>
    <name type="synonym">Physcomitrella patens</name>
    <dbReference type="NCBI Taxonomy" id="3218"/>
    <lineage>
        <taxon>Eukaryota</taxon>
        <taxon>Viridiplantae</taxon>
        <taxon>Streptophyta</taxon>
        <taxon>Embryophyta</taxon>
        <taxon>Bryophyta</taxon>
        <taxon>Bryophytina</taxon>
        <taxon>Bryopsida</taxon>
        <taxon>Funariidae</taxon>
        <taxon>Funariales</taxon>
        <taxon>Funariaceae</taxon>
        <taxon>Physcomitrium</taxon>
    </lineage>
</organism>
<dbReference type="OrthoDB" id="26719at2759"/>
<reference evidence="5 7" key="2">
    <citation type="journal article" date="2018" name="Plant J.">
        <title>The Physcomitrella patens chromosome-scale assembly reveals moss genome structure and evolution.</title>
        <authorList>
            <person name="Lang D."/>
            <person name="Ullrich K.K."/>
            <person name="Murat F."/>
            <person name="Fuchs J."/>
            <person name="Jenkins J."/>
            <person name="Haas F.B."/>
            <person name="Piednoel M."/>
            <person name="Gundlach H."/>
            <person name="Van Bel M."/>
            <person name="Meyberg R."/>
            <person name="Vives C."/>
            <person name="Morata J."/>
            <person name="Symeonidi A."/>
            <person name="Hiss M."/>
            <person name="Muchero W."/>
            <person name="Kamisugi Y."/>
            <person name="Saleh O."/>
            <person name="Blanc G."/>
            <person name="Decker E.L."/>
            <person name="van Gessel N."/>
            <person name="Grimwood J."/>
            <person name="Hayes R.D."/>
            <person name="Graham S.W."/>
            <person name="Gunter L.E."/>
            <person name="McDaniel S.F."/>
            <person name="Hoernstein S.N.W."/>
            <person name="Larsson A."/>
            <person name="Li F.W."/>
            <person name="Perroud P.F."/>
            <person name="Phillips J."/>
            <person name="Ranjan P."/>
            <person name="Rokshar D.S."/>
            <person name="Rothfels C.J."/>
            <person name="Schneider L."/>
            <person name="Shu S."/>
            <person name="Stevenson D.W."/>
            <person name="Thummler F."/>
            <person name="Tillich M."/>
            <person name="Villarreal Aguilar J.C."/>
            <person name="Widiez T."/>
            <person name="Wong G.K."/>
            <person name="Wymore A."/>
            <person name="Zhang Y."/>
            <person name="Zimmer A.D."/>
            <person name="Quatrano R.S."/>
            <person name="Mayer K.F.X."/>
            <person name="Goodstein D."/>
            <person name="Casacuberta J.M."/>
            <person name="Vandepoele K."/>
            <person name="Reski R."/>
            <person name="Cuming A.C."/>
            <person name="Tuskan G.A."/>
            <person name="Maumus F."/>
            <person name="Salse J."/>
            <person name="Schmutz J."/>
            <person name="Rensing S.A."/>
        </authorList>
    </citation>
    <scope>NUCLEOTIDE SEQUENCE [LARGE SCALE GENOMIC DNA]</scope>
    <source>
        <strain evidence="6 7">cv. Gransden 2004</strain>
    </source>
</reference>
<evidence type="ECO:0000256" key="2">
    <source>
        <dbReference type="ARBA" id="ARBA00022679"/>
    </source>
</evidence>
<dbReference type="RefSeq" id="XP_024375817.1">
    <property type="nucleotide sequence ID" value="XM_024520049.2"/>
</dbReference>
<dbReference type="EC" id="2.7.8.7" evidence="1"/>
<dbReference type="GO" id="GO:0008897">
    <property type="term" value="F:holo-[acyl-carrier-protein] synthase activity"/>
    <property type="evidence" value="ECO:0000318"/>
    <property type="project" value="GO_Central"/>
</dbReference>
<dbReference type="GeneID" id="112282462"/>
<protein>
    <recommendedName>
        <fullName evidence="1">holo-[acyl-carrier-protein] synthase</fullName>
        <ecNumber evidence="1">2.7.8.7</ecNumber>
    </recommendedName>
</protein>
<evidence type="ECO:0000313" key="5">
    <source>
        <dbReference type="EMBL" id="PNR54083.1"/>
    </source>
</evidence>
<dbReference type="PANTHER" id="PTHR12215">
    <property type="entry name" value="PHOSPHOPANTETHEINE TRANSFERASE"/>
    <property type="match status" value="1"/>
</dbReference>
<dbReference type="Pfam" id="PF01648">
    <property type="entry name" value="ACPS"/>
    <property type="match status" value="1"/>
</dbReference>
<proteinExistence type="predicted"/>
<evidence type="ECO:0000259" key="3">
    <source>
        <dbReference type="Pfam" id="PF01648"/>
    </source>
</evidence>
<dbReference type="SUPFAM" id="SSF56214">
    <property type="entry name" value="4'-phosphopantetheinyl transferase"/>
    <property type="match status" value="2"/>
</dbReference>
<dbReference type="EnsemblPlants" id="Pp3c5_16220V3.1">
    <property type="protein sequence ID" value="Pp3c5_16220V3.1"/>
    <property type="gene ID" value="Pp3c5_16220"/>
</dbReference>
<dbReference type="FunFam" id="3.90.470.20:FF:000003">
    <property type="entry name" value="L-aminoadipate-semialdehyde dehydrogenase-phosphopantetheinyl transferase"/>
    <property type="match status" value="1"/>
</dbReference>
<reference evidence="5 7" key="1">
    <citation type="journal article" date="2008" name="Science">
        <title>The Physcomitrella genome reveals evolutionary insights into the conquest of land by plants.</title>
        <authorList>
            <person name="Rensing S."/>
            <person name="Lang D."/>
            <person name="Zimmer A."/>
            <person name="Terry A."/>
            <person name="Salamov A."/>
            <person name="Shapiro H."/>
            <person name="Nishiyama T."/>
            <person name="Perroud P.-F."/>
            <person name="Lindquist E."/>
            <person name="Kamisugi Y."/>
            <person name="Tanahashi T."/>
            <person name="Sakakibara K."/>
            <person name="Fujita T."/>
            <person name="Oishi K."/>
            <person name="Shin-I T."/>
            <person name="Kuroki Y."/>
            <person name="Toyoda A."/>
            <person name="Suzuki Y."/>
            <person name="Hashimoto A."/>
            <person name="Yamaguchi K."/>
            <person name="Sugano A."/>
            <person name="Kohara Y."/>
            <person name="Fujiyama A."/>
            <person name="Anterola A."/>
            <person name="Aoki S."/>
            <person name="Ashton N."/>
            <person name="Barbazuk W.B."/>
            <person name="Barker E."/>
            <person name="Bennetzen J."/>
            <person name="Bezanilla M."/>
            <person name="Blankenship R."/>
            <person name="Cho S.H."/>
            <person name="Dutcher S."/>
            <person name="Estelle M."/>
            <person name="Fawcett J.A."/>
            <person name="Gundlach H."/>
            <person name="Hanada K."/>
            <person name="Heyl A."/>
            <person name="Hicks K.A."/>
            <person name="Hugh J."/>
            <person name="Lohr M."/>
            <person name="Mayer K."/>
            <person name="Melkozernov A."/>
            <person name="Murata T."/>
            <person name="Nelson D."/>
            <person name="Pils B."/>
            <person name="Prigge M."/>
            <person name="Reiss B."/>
            <person name="Renner T."/>
            <person name="Rombauts S."/>
            <person name="Rushton P."/>
            <person name="Sanderfoot A."/>
            <person name="Schween G."/>
            <person name="Shiu S.-H."/>
            <person name="Stueber K."/>
            <person name="Theodoulou F.L."/>
            <person name="Tu H."/>
            <person name="Van de Peer Y."/>
            <person name="Verrier P.J."/>
            <person name="Waters E."/>
            <person name="Wood A."/>
            <person name="Yang L."/>
            <person name="Cove D."/>
            <person name="Cuming A."/>
            <person name="Hasebe M."/>
            <person name="Lucas S."/>
            <person name="Mishler D.B."/>
            <person name="Reski R."/>
            <person name="Grigoriev I."/>
            <person name="Quatrano R.S."/>
            <person name="Boore J.L."/>
        </authorList>
    </citation>
    <scope>NUCLEOTIDE SEQUENCE [LARGE SCALE GENOMIC DNA]</scope>
    <source>
        <strain evidence="6 7">cv. Gransden 2004</strain>
    </source>
</reference>
<dbReference type="InterPro" id="IPR055066">
    <property type="entry name" value="AASDHPPT_N"/>
</dbReference>
<dbReference type="STRING" id="3218.A0A2K1KJZ7"/>
<feature type="domain" description="4'-phosphopantetheinyl transferase" evidence="3">
    <location>
        <begin position="121"/>
        <end position="201"/>
    </location>
</feature>
<reference evidence="6" key="3">
    <citation type="submission" date="2020-12" db="UniProtKB">
        <authorList>
            <consortium name="EnsemblPlants"/>
        </authorList>
    </citation>
    <scope>IDENTIFICATION</scope>
</reference>
<dbReference type="GO" id="GO:0019878">
    <property type="term" value="P:lysine biosynthetic process via aminoadipic acid"/>
    <property type="evidence" value="ECO:0000318"/>
    <property type="project" value="GO_Central"/>
</dbReference>
<gene>
    <name evidence="6" type="primary">LOC112282462</name>
    <name evidence="5" type="ORF">PHYPA_007759</name>
</gene>
<dbReference type="EnsemblPlants" id="Pp3c5_16220V3.3">
    <property type="protein sequence ID" value="Pp3c5_16220V3.3"/>
    <property type="gene ID" value="Pp3c5_16220"/>
</dbReference>
<dbReference type="Gene3D" id="3.90.470.20">
    <property type="entry name" value="4'-phosphopantetheinyl transferase domain"/>
    <property type="match status" value="2"/>
</dbReference>
<dbReference type="Pfam" id="PF22624">
    <property type="entry name" value="AASDHPPT_N"/>
    <property type="match status" value="1"/>
</dbReference>
<dbReference type="EMBL" id="ABEU02000005">
    <property type="protein sequence ID" value="PNR54083.1"/>
    <property type="molecule type" value="Genomic_DNA"/>
</dbReference>
<dbReference type="InterPro" id="IPR008278">
    <property type="entry name" value="4-PPantetheinyl_Trfase_dom"/>
</dbReference>
<dbReference type="PANTHER" id="PTHR12215:SF10">
    <property type="entry name" value="L-AMINOADIPATE-SEMIALDEHYDE DEHYDROGENASE-PHOSPHOPANTETHEINYL TRANSFERASE"/>
    <property type="match status" value="1"/>
</dbReference>
<dbReference type="Gramene" id="Pp3c5_16220V3.1">
    <property type="protein sequence ID" value="Pp3c5_16220V3.1"/>
    <property type="gene ID" value="Pp3c5_16220"/>
</dbReference>
<keyword evidence="2" id="KW-0808">Transferase</keyword>
<sequence length="312" mass="35515">MNEVCSIAGDMVRWAVNTTQWIPTDEQLNCCLAVLPPSEWSSVLRFSSKDDRKRALMSRLLQRKLFHDLLSIDYDSIRIERTPTGKPYLVSVPNARLPHLNFNVSHDGDYVVIVSDPVSLVGTDIISRHSHSDLLPEKLFENFTTYFTPFEWMIIRSGGPDSDSMLDQFYRHWCMKEAYVKAVGVGLGFELHRAEFHYDKDMIWGDLAHVYIDGIVATEWQFFLHKLDPEHWVCVATGPPSVRPSSAPAVANNDGESCHRTVFQSRSFTFLRVEDVLKEFGLQAASYDCGEYRIGADSENERRESTAPLSSS</sequence>
<evidence type="ECO:0000313" key="6">
    <source>
        <dbReference type="EnsemblPlants" id="Pp3c5_16220V3.1"/>
    </source>
</evidence>